<evidence type="ECO:0000313" key="3">
    <source>
        <dbReference type="Proteomes" id="UP000184305"/>
    </source>
</evidence>
<dbReference type="OrthoDB" id="9151249at2"/>
<dbReference type="EMBL" id="FRBQ01000006">
    <property type="protein sequence ID" value="SHM61418.1"/>
    <property type="molecule type" value="Genomic_DNA"/>
</dbReference>
<dbReference type="RefSeq" id="WP_073267192.1">
    <property type="nucleotide sequence ID" value="NZ_FRBQ01000006.1"/>
</dbReference>
<evidence type="ECO:0000313" key="2">
    <source>
        <dbReference type="EMBL" id="SHM61418.1"/>
    </source>
</evidence>
<keyword evidence="3" id="KW-1185">Reference proteome</keyword>
<gene>
    <name evidence="2" type="ORF">SAMN05216288_3983</name>
</gene>
<keyword evidence="1" id="KW-0732">Signal</keyword>
<organism evidence="2 3">
    <name type="scientific">Phytopseudomonas punonensis</name>
    <dbReference type="NCBI Taxonomy" id="1220495"/>
    <lineage>
        <taxon>Bacteria</taxon>
        <taxon>Pseudomonadati</taxon>
        <taxon>Pseudomonadota</taxon>
        <taxon>Gammaproteobacteria</taxon>
        <taxon>Pseudomonadales</taxon>
        <taxon>Pseudomonadaceae</taxon>
        <taxon>Phytopseudomonas</taxon>
    </lineage>
</organism>
<feature type="chain" id="PRO_5012884358" evidence="1">
    <location>
        <begin position="20"/>
        <end position="216"/>
    </location>
</feature>
<reference evidence="3" key="1">
    <citation type="submission" date="2016-11" db="EMBL/GenBank/DDBJ databases">
        <authorList>
            <person name="Varghese N."/>
            <person name="Submissions S."/>
        </authorList>
    </citation>
    <scope>NUCLEOTIDE SEQUENCE [LARGE SCALE GENOMIC DNA]</scope>
    <source>
        <strain evidence="3">CECT 8089</strain>
    </source>
</reference>
<feature type="signal peptide" evidence="1">
    <location>
        <begin position="1"/>
        <end position="19"/>
    </location>
</feature>
<evidence type="ECO:0000256" key="1">
    <source>
        <dbReference type="SAM" id="SignalP"/>
    </source>
</evidence>
<dbReference type="Proteomes" id="UP000184305">
    <property type="component" value="Unassembled WGS sequence"/>
</dbReference>
<dbReference type="AlphaFoldDB" id="A0A1M7K855"/>
<sequence length="216" mass="24393">MLRKILTLLCSALPITGNATQEAQFWNWFVENESALFSFTSPTDPLLNDLTRQLTQVNADLAFEFSLVAQDGRREFVISANGLKEAFPAVETLYAAAPTLERWDIIKYRPRRNPVHTLSIGGREFDPSKVNCLLVKDGAKIGIVIMYDDYEQENKLFVQASYLLLDEALGEYAVEMQVGFVDIRSREDSWIAQSFPLTELASEFDAAKMRLAGQIE</sequence>
<proteinExistence type="predicted"/>
<accession>A0A1M7K855</accession>
<protein>
    <submittedName>
        <fullName evidence="2">Uncharacterized protein</fullName>
    </submittedName>
</protein>
<name>A0A1M7K855_9GAMM</name>